<dbReference type="VEuPathDB" id="VectorBase:LDEU002153"/>
<dbReference type="Proteomes" id="UP000288716">
    <property type="component" value="Unassembled WGS sequence"/>
</dbReference>
<feature type="domain" description="KANL2-like probable zinc-finger" evidence="4">
    <location>
        <begin position="95"/>
        <end position="157"/>
    </location>
</feature>
<keyword evidence="6" id="KW-1185">Reference proteome</keyword>
<dbReference type="STRING" id="299467.A0A443SQS0"/>
<dbReference type="InterPro" id="IPR025927">
    <property type="entry name" value="Znf_KANL2-like"/>
</dbReference>
<comment type="subcellular location">
    <subcellularLocation>
        <location evidence="1">Nucleus</location>
    </subcellularLocation>
</comment>
<evidence type="ECO:0000313" key="6">
    <source>
        <dbReference type="Proteomes" id="UP000288716"/>
    </source>
</evidence>
<name>A0A443SQS0_9ACAR</name>
<dbReference type="PANTHER" id="PTHR16198">
    <property type="match status" value="1"/>
</dbReference>
<evidence type="ECO:0000256" key="2">
    <source>
        <dbReference type="ARBA" id="ARBA00023242"/>
    </source>
</evidence>
<dbReference type="PANTHER" id="PTHR16198:SF2">
    <property type="entry name" value="INO80 COMPLEX SUBUNIT D"/>
    <property type="match status" value="1"/>
</dbReference>
<evidence type="ECO:0000259" key="4">
    <source>
        <dbReference type="Pfam" id="PF13891"/>
    </source>
</evidence>
<dbReference type="EMBL" id="NCKV01000725">
    <property type="protein sequence ID" value="RWS29886.1"/>
    <property type="molecule type" value="Genomic_DNA"/>
</dbReference>
<feature type="compositionally biased region" description="Low complexity" evidence="3">
    <location>
        <begin position="197"/>
        <end position="206"/>
    </location>
</feature>
<organism evidence="5 6">
    <name type="scientific">Leptotrombidium deliense</name>
    <dbReference type="NCBI Taxonomy" id="299467"/>
    <lineage>
        <taxon>Eukaryota</taxon>
        <taxon>Metazoa</taxon>
        <taxon>Ecdysozoa</taxon>
        <taxon>Arthropoda</taxon>
        <taxon>Chelicerata</taxon>
        <taxon>Arachnida</taxon>
        <taxon>Acari</taxon>
        <taxon>Acariformes</taxon>
        <taxon>Trombidiformes</taxon>
        <taxon>Prostigmata</taxon>
        <taxon>Anystina</taxon>
        <taxon>Parasitengona</taxon>
        <taxon>Trombiculoidea</taxon>
        <taxon>Trombiculidae</taxon>
        <taxon>Leptotrombidium</taxon>
    </lineage>
</organism>
<protein>
    <submittedName>
        <fullName evidence="5">INO80 complex subunit D-like protein</fullName>
    </submittedName>
</protein>
<keyword evidence="2" id="KW-0539">Nucleus</keyword>
<evidence type="ECO:0000256" key="3">
    <source>
        <dbReference type="SAM" id="MobiDB-lite"/>
    </source>
</evidence>
<dbReference type="GO" id="GO:0005634">
    <property type="term" value="C:nucleus"/>
    <property type="evidence" value="ECO:0007669"/>
    <property type="project" value="UniProtKB-SubCell"/>
</dbReference>
<evidence type="ECO:0000256" key="1">
    <source>
        <dbReference type="ARBA" id="ARBA00004123"/>
    </source>
</evidence>
<evidence type="ECO:0000313" key="5">
    <source>
        <dbReference type="EMBL" id="RWS29886.1"/>
    </source>
</evidence>
<dbReference type="OrthoDB" id="10038011at2759"/>
<feature type="region of interest" description="Disordered" evidence="3">
    <location>
        <begin position="194"/>
        <end position="220"/>
    </location>
</feature>
<dbReference type="Pfam" id="PF13891">
    <property type="entry name" value="zf-C3HC3H_KANSL2"/>
    <property type="match status" value="1"/>
</dbReference>
<sequence>MSTRITSRECDDVEVRELRNQLISQKWLLSNLVKLREQEVIDECKKIKNDLKRYVNRETSSKSFLETLLHNKETRITSKSPETSDVLRRGLCCFAINEKLCSKPSLPFTRHCREHILYNEQQRLFERCTAKCSQTLNQCPNATFDIEREEPLCDLHKKLREEKLQSVDATDGQIVATGRAVECILPIAQKGRKKPKLTTASKTQRTTAKKKRRANSGGKLLNCSLDSSSTSFLSSHDSSEKSFASDSCDAGKVELSSVKFNLINTSSLPSAPNTTFTSTSGIPSSLKSRSASDCGVYSSLPIIPMSSAAFTTPPVNASTERRTNNSRIDIPPSLDVGVPIAPGDEALVASLVADLPTLGSAPEVGIDPGQGFDTDLIPDDAFNDLFMDNLKNGDIPSKEEAEALEQALAAVSKDVNNLVYAAAAVSGANPTNTFNDSSFYSHPVNGQSHQFHSRPGATTPLNMTETDILGLASNILGSLTTEQQQQLNGLIDGALASGTLTSSPTLKSALASLTNDTMAPLTPPVNNVTSVTQLHQNTMYNTPSISRTVVTSPTSTTMHNITLPSPPPYAAQYNPPSAAVYTHELSQSQLSSQTSVGGLLLTSHDDYINQATFPSNTNLVNRKLTNPSLPSLLQMNTTQTPLPVLRTLAPTPVSLPVVKAGLESKMS</sequence>
<dbReference type="AlphaFoldDB" id="A0A443SQS0"/>
<proteinExistence type="predicted"/>
<reference evidence="5 6" key="1">
    <citation type="journal article" date="2018" name="Gigascience">
        <title>Genomes of trombidid mites reveal novel predicted allergens and laterally-transferred genes associated with secondary metabolism.</title>
        <authorList>
            <person name="Dong X."/>
            <person name="Chaisiri K."/>
            <person name="Xia D."/>
            <person name="Armstrong S.D."/>
            <person name="Fang Y."/>
            <person name="Donnelly M.J."/>
            <person name="Kadowaki T."/>
            <person name="McGarry J.W."/>
            <person name="Darby A.C."/>
            <person name="Makepeace B.L."/>
        </authorList>
    </citation>
    <scope>NUCLEOTIDE SEQUENCE [LARGE SCALE GENOMIC DNA]</scope>
    <source>
        <strain evidence="5">UoL-UT</strain>
    </source>
</reference>
<gene>
    <name evidence="5" type="ORF">B4U80_09854</name>
</gene>
<comment type="caution">
    <text evidence="5">The sequence shown here is derived from an EMBL/GenBank/DDBJ whole genome shotgun (WGS) entry which is preliminary data.</text>
</comment>
<accession>A0A443SQS0</accession>